<protein>
    <submittedName>
        <fullName evidence="3">Amino acid ABC transporter substrate-binding protein</fullName>
    </submittedName>
</protein>
<dbReference type="Pfam" id="PF00497">
    <property type="entry name" value="SBP_bac_3"/>
    <property type="match status" value="1"/>
</dbReference>
<dbReference type="PANTHER" id="PTHR35936">
    <property type="entry name" value="MEMBRANE-BOUND LYTIC MUREIN TRANSGLYCOSYLASE F"/>
    <property type="match status" value="1"/>
</dbReference>
<name>A0A7I9VUW9_MYCAG</name>
<dbReference type="CDD" id="cd13530">
    <property type="entry name" value="PBP2_peptides_like"/>
    <property type="match status" value="1"/>
</dbReference>
<proteinExistence type="predicted"/>
<keyword evidence="1" id="KW-0732">Signal</keyword>
<dbReference type="InterPro" id="IPR001638">
    <property type="entry name" value="Solute-binding_3/MltF_N"/>
</dbReference>
<feature type="domain" description="Solute-binding protein family 3/N-terminal" evidence="2">
    <location>
        <begin position="26"/>
        <end position="251"/>
    </location>
</feature>
<evidence type="ECO:0000313" key="4">
    <source>
        <dbReference type="Proteomes" id="UP000465302"/>
    </source>
</evidence>
<dbReference type="PANTHER" id="PTHR35936:SF17">
    <property type="entry name" value="ARGININE-BINDING EXTRACELLULAR PROTEIN ARTP"/>
    <property type="match status" value="1"/>
</dbReference>
<dbReference type="Proteomes" id="UP000465302">
    <property type="component" value="Unassembled WGS sequence"/>
</dbReference>
<evidence type="ECO:0000256" key="1">
    <source>
        <dbReference type="ARBA" id="ARBA00022729"/>
    </source>
</evidence>
<dbReference type="SUPFAM" id="SSF53850">
    <property type="entry name" value="Periplasmic binding protein-like II"/>
    <property type="match status" value="1"/>
</dbReference>
<gene>
    <name evidence="3" type="ORF">MAGR_06630</name>
</gene>
<dbReference type="SMART" id="SM00062">
    <property type="entry name" value="PBPb"/>
    <property type="match status" value="1"/>
</dbReference>
<dbReference type="EMBL" id="BLKS01000001">
    <property type="protein sequence ID" value="GFG49222.1"/>
    <property type="molecule type" value="Genomic_DNA"/>
</dbReference>
<accession>A0A7I9VUW9</accession>
<reference evidence="3 4" key="1">
    <citation type="journal article" date="2019" name="Emerg. Microbes Infect.">
        <title>Comprehensive subspecies identification of 175 nontuberculous mycobacteria species based on 7547 genomic profiles.</title>
        <authorList>
            <person name="Matsumoto Y."/>
            <person name="Kinjo T."/>
            <person name="Motooka D."/>
            <person name="Nabeya D."/>
            <person name="Jung N."/>
            <person name="Uechi K."/>
            <person name="Horii T."/>
            <person name="Iida T."/>
            <person name="Fujita J."/>
            <person name="Nakamura S."/>
        </authorList>
    </citation>
    <scope>NUCLEOTIDE SEQUENCE [LARGE SCALE GENOMIC DNA]</scope>
    <source>
        <strain evidence="3 4">JCM 6377</strain>
    </source>
</reference>
<comment type="caution">
    <text evidence="3">The sequence shown here is derived from an EMBL/GenBank/DDBJ whole genome shotgun (WGS) entry which is preliminary data.</text>
</comment>
<evidence type="ECO:0000313" key="3">
    <source>
        <dbReference type="EMBL" id="GFG49222.1"/>
    </source>
</evidence>
<evidence type="ECO:0000259" key="2">
    <source>
        <dbReference type="SMART" id="SM00062"/>
    </source>
</evidence>
<dbReference type="Gene3D" id="3.40.190.10">
    <property type="entry name" value="Periplasmic binding protein-like II"/>
    <property type="match status" value="2"/>
</dbReference>
<sequence length="260" mass="28056">MRSNTPTTRWTASDKISTNYREDMKTLRVGAAYPDPPFNGMPDDGGLDIDLMTAIAAKLDADVEFVAYEGADFNGIFDALNAGEFDCVAAGTTVTPERERKAAFVPPYLISGQSLAVDTRRLPNVLSVDDLAGLTIGVQEGNTSKPIAEKLVAEGKAGRVRVYDYGSIGSALTDLTTGECDAFMKLAPVLTELVKPITGVEVVQRGITTENIAIAVRLDDQELLARLTVAQAELEDDGTLQRIRRKWLGNPYTDQSLAVL</sequence>
<organism evidence="3 4">
    <name type="scientific">Mycolicibacterium agri</name>
    <name type="common">Mycobacterium agri</name>
    <dbReference type="NCBI Taxonomy" id="36811"/>
    <lineage>
        <taxon>Bacteria</taxon>
        <taxon>Bacillati</taxon>
        <taxon>Actinomycetota</taxon>
        <taxon>Actinomycetes</taxon>
        <taxon>Mycobacteriales</taxon>
        <taxon>Mycobacteriaceae</taxon>
        <taxon>Mycolicibacterium</taxon>
    </lineage>
</organism>
<dbReference type="AlphaFoldDB" id="A0A7I9VUW9"/>